<sequence length="140" mass="16322">MDFKKAGRPKASKEEKRDKKILLKLTVAEYDALQNKAQGFISVSDFIRTRIFYNSTFQQVQPEEFIKILKQYLDILAETKAAMSESLSEIKRHINDGDDSLKDTFSAMMEQFKWQVKVEKEIATYMQRMLKAGRKSKNIS</sequence>
<gene>
    <name evidence="1" type="ORF">CE91St3_32800</name>
</gene>
<reference evidence="1" key="1">
    <citation type="submission" date="2022-01" db="EMBL/GenBank/DDBJ databases">
        <title>Novel bile acid biosynthetic pathways are enriched in the microbiome of centenarians.</title>
        <authorList>
            <person name="Sato Y."/>
            <person name="Atarashi K."/>
            <person name="Plichta R.D."/>
            <person name="Arai Y."/>
            <person name="Sasajima S."/>
            <person name="Kearney M.S."/>
            <person name="Suda W."/>
            <person name="Takeshita K."/>
            <person name="Sasaki T."/>
            <person name="Okamoto S."/>
            <person name="Skelly N.A."/>
            <person name="Okamura Y."/>
            <person name="Vlamakis H."/>
            <person name="Li Y."/>
            <person name="Tanoue T."/>
            <person name="Takei H."/>
            <person name="Nittono H."/>
            <person name="Narushima S."/>
            <person name="Irie J."/>
            <person name="Itoh H."/>
            <person name="Moriya K."/>
            <person name="Sugiura Y."/>
            <person name="Suematsu M."/>
            <person name="Moritoki N."/>
            <person name="Shibata S."/>
            <person name="Littman R.D."/>
            <person name="Fischbach A.M."/>
            <person name="Uwamino Y."/>
            <person name="Inoue T."/>
            <person name="Honda A."/>
            <person name="Hattori M."/>
            <person name="Murai T."/>
            <person name="Xavier J.R."/>
            <person name="Hirose N."/>
            <person name="Honda K."/>
        </authorList>
    </citation>
    <scope>NUCLEOTIDE SEQUENCE</scope>
    <source>
        <strain evidence="1">CE91-St3</strain>
    </source>
</reference>
<dbReference type="AlphaFoldDB" id="A0AA37NEP7"/>
<dbReference type="EMBL" id="BQNZ01000003">
    <property type="protein sequence ID" value="GKH73417.1"/>
    <property type="molecule type" value="Genomic_DNA"/>
</dbReference>
<organism evidence="1 2">
    <name type="scientific">Parabacteroides merdae</name>
    <dbReference type="NCBI Taxonomy" id="46503"/>
    <lineage>
        <taxon>Bacteria</taxon>
        <taxon>Pseudomonadati</taxon>
        <taxon>Bacteroidota</taxon>
        <taxon>Bacteroidia</taxon>
        <taxon>Bacteroidales</taxon>
        <taxon>Tannerellaceae</taxon>
        <taxon>Parabacteroides</taxon>
    </lineage>
</organism>
<evidence type="ECO:0000313" key="2">
    <source>
        <dbReference type="Proteomes" id="UP001055114"/>
    </source>
</evidence>
<proteinExistence type="predicted"/>
<accession>A0AA37NEP7</accession>
<name>A0AA37NEP7_9BACT</name>
<dbReference type="RefSeq" id="WP_075965664.1">
    <property type="nucleotide sequence ID" value="NZ_BQNZ01000003.1"/>
</dbReference>
<protein>
    <submittedName>
        <fullName evidence="1">Uncharacterized protein</fullName>
    </submittedName>
</protein>
<comment type="caution">
    <text evidence="1">The sequence shown here is derived from an EMBL/GenBank/DDBJ whole genome shotgun (WGS) entry which is preliminary data.</text>
</comment>
<evidence type="ECO:0000313" key="1">
    <source>
        <dbReference type="EMBL" id="GKH73417.1"/>
    </source>
</evidence>
<dbReference type="Proteomes" id="UP001055114">
    <property type="component" value="Unassembled WGS sequence"/>
</dbReference>